<evidence type="ECO:0008006" key="9">
    <source>
        <dbReference type="Google" id="ProtNLM"/>
    </source>
</evidence>
<organism evidence="7 8">
    <name type="scientific">Ovis aries</name>
    <name type="common">Sheep</name>
    <dbReference type="NCBI Taxonomy" id="9940"/>
    <lineage>
        <taxon>Eukaryota</taxon>
        <taxon>Metazoa</taxon>
        <taxon>Chordata</taxon>
        <taxon>Craniata</taxon>
        <taxon>Vertebrata</taxon>
        <taxon>Euteleostomi</taxon>
        <taxon>Mammalia</taxon>
        <taxon>Eutheria</taxon>
        <taxon>Laurasiatheria</taxon>
        <taxon>Artiodactyla</taxon>
        <taxon>Ruminantia</taxon>
        <taxon>Pecora</taxon>
        <taxon>Bovidae</taxon>
        <taxon>Caprinae</taxon>
        <taxon>Ovis</taxon>
    </lineage>
</organism>
<evidence type="ECO:0000256" key="2">
    <source>
        <dbReference type="ARBA" id="ARBA00022692"/>
    </source>
</evidence>
<dbReference type="InterPro" id="IPR007305">
    <property type="entry name" value="Vesicle_transpt_Got1/SFT2"/>
</dbReference>
<dbReference type="GO" id="GO:0005737">
    <property type="term" value="C:cytoplasm"/>
    <property type="evidence" value="ECO:0007669"/>
    <property type="project" value="UniProtKB-ARBA"/>
</dbReference>
<keyword evidence="3 6" id="KW-1133">Transmembrane helix</keyword>
<dbReference type="AlphaFoldDB" id="A0A836CWX4"/>
<dbReference type="Proteomes" id="UP000664991">
    <property type="component" value="Unassembled WGS sequence"/>
</dbReference>
<name>A0A836CWX4_SHEEP</name>
<feature type="transmembrane region" description="Helical" evidence="6">
    <location>
        <begin position="116"/>
        <end position="135"/>
    </location>
</feature>
<gene>
    <name evidence="7" type="ORF">JEQ12_003487</name>
</gene>
<dbReference type="GO" id="GO:0007186">
    <property type="term" value="P:G protein-coupled receptor signaling pathway"/>
    <property type="evidence" value="ECO:0007669"/>
    <property type="project" value="TreeGrafter"/>
</dbReference>
<comment type="subcellular location">
    <subcellularLocation>
        <location evidence="1">Membrane</location>
        <topology evidence="1">Multi-pass membrane protein</topology>
    </subcellularLocation>
</comment>
<dbReference type="GO" id="GO:0031773">
    <property type="term" value="F:kisspeptin receptor binding"/>
    <property type="evidence" value="ECO:0007669"/>
    <property type="project" value="TreeGrafter"/>
</dbReference>
<proteinExistence type="predicted"/>
<keyword evidence="2 6" id="KW-0812">Transmembrane</keyword>
<dbReference type="PANTHER" id="PTHR16955">
    <property type="entry name" value="METASTASIS-SUPPRESSOR KISS-1"/>
    <property type="match status" value="1"/>
</dbReference>
<evidence type="ECO:0000256" key="4">
    <source>
        <dbReference type="ARBA" id="ARBA00023136"/>
    </source>
</evidence>
<comment type="caution">
    <text evidence="7">The sequence shown here is derived from an EMBL/GenBank/DDBJ whole genome shotgun (WGS) entry which is preliminary data.</text>
</comment>
<evidence type="ECO:0000256" key="3">
    <source>
        <dbReference type="ARBA" id="ARBA00022989"/>
    </source>
</evidence>
<reference evidence="7 8" key="1">
    <citation type="submission" date="2020-12" db="EMBL/GenBank/DDBJ databases">
        <title>De novo assembly of Tibetan sheep genome.</title>
        <authorList>
            <person name="Li X."/>
        </authorList>
    </citation>
    <scope>NUCLEOTIDE SEQUENCE [LARGE SCALE GENOMIC DNA]</scope>
    <source>
        <tissue evidence="7">Heart</tissue>
    </source>
</reference>
<dbReference type="EMBL" id="JAEMGP010000012">
    <property type="protein sequence ID" value="KAG5202097.1"/>
    <property type="molecule type" value="Genomic_DNA"/>
</dbReference>
<dbReference type="Pfam" id="PF04178">
    <property type="entry name" value="Got1"/>
    <property type="match status" value="1"/>
</dbReference>
<dbReference type="Pfam" id="PF15152">
    <property type="entry name" value="Kisspeptin"/>
    <property type="match status" value="1"/>
</dbReference>
<feature type="compositionally biased region" description="Low complexity" evidence="5">
    <location>
        <begin position="196"/>
        <end position="211"/>
    </location>
</feature>
<sequence length="277" mass="30091">MRAAAASQLSPQTHPTPTSLRIAEIGVGTTGFGIFFILFGMLLYFDSVLLAFGNLLFLTGLSLIIGLRRTFSFFFQRHKLKGTSFFLGGVVIVLLRWPLLGMFLETYGFFSLFRGFFPVAFGFLGSASNIPFLSADRHLLTRMNVLLSRQLMLFLCATAFRETLENMAPMENPRTTGSQLGPATLRAPWEQSPRCAAGKPTAAGPRPRGAALCPSESSAGPRQPGPCAPRSRLIPAPRGAALVQREKDVSAYNWNSFGLRYGRRQAALPGGRGGARG</sequence>
<feature type="transmembrane region" description="Helical" evidence="6">
    <location>
        <begin position="51"/>
        <end position="71"/>
    </location>
</feature>
<evidence type="ECO:0000256" key="5">
    <source>
        <dbReference type="SAM" id="MobiDB-lite"/>
    </source>
</evidence>
<dbReference type="InterPro" id="IPR020207">
    <property type="entry name" value="Metastasis-suppressor_KiSS-1"/>
</dbReference>
<evidence type="ECO:0000313" key="8">
    <source>
        <dbReference type="Proteomes" id="UP000664991"/>
    </source>
</evidence>
<evidence type="ECO:0000313" key="7">
    <source>
        <dbReference type="EMBL" id="KAG5202097.1"/>
    </source>
</evidence>
<evidence type="ECO:0000256" key="6">
    <source>
        <dbReference type="SAM" id="Phobius"/>
    </source>
</evidence>
<dbReference type="GO" id="GO:0016020">
    <property type="term" value="C:membrane"/>
    <property type="evidence" value="ECO:0007669"/>
    <property type="project" value="UniProtKB-SubCell"/>
</dbReference>
<feature type="region of interest" description="Disordered" evidence="5">
    <location>
        <begin position="191"/>
        <end position="233"/>
    </location>
</feature>
<feature type="transmembrane region" description="Helical" evidence="6">
    <location>
        <begin position="21"/>
        <end position="45"/>
    </location>
</feature>
<accession>A0A836CWX4</accession>
<dbReference type="PANTHER" id="PTHR16955:SF6">
    <property type="entry name" value="METASTASIS-SUPPRESSOR KISS-1"/>
    <property type="match status" value="1"/>
</dbReference>
<feature type="transmembrane region" description="Helical" evidence="6">
    <location>
        <begin position="83"/>
        <end position="104"/>
    </location>
</feature>
<evidence type="ECO:0000256" key="1">
    <source>
        <dbReference type="ARBA" id="ARBA00004141"/>
    </source>
</evidence>
<keyword evidence="4 6" id="KW-0472">Membrane</keyword>
<dbReference type="GO" id="GO:0012505">
    <property type="term" value="C:endomembrane system"/>
    <property type="evidence" value="ECO:0007669"/>
    <property type="project" value="UniProtKB-ARBA"/>
</dbReference>
<dbReference type="GO" id="GO:0016192">
    <property type="term" value="P:vesicle-mediated transport"/>
    <property type="evidence" value="ECO:0007669"/>
    <property type="project" value="InterPro"/>
</dbReference>
<protein>
    <recommendedName>
        <fullName evidence="9">Vesicle transport protein GOT1A</fullName>
    </recommendedName>
</protein>
<dbReference type="GO" id="GO:0007204">
    <property type="term" value="P:positive regulation of cytosolic calcium ion concentration"/>
    <property type="evidence" value="ECO:0007669"/>
    <property type="project" value="TreeGrafter"/>
</dbReference>